<proteinExistence type="predicted"/>
<dbReference type="GO" id="GO:0005576">
    <property type="term" value="C:extracellular region"/>
    <property type="evidence" value="ECO:0007669"/>
    <property type="project" value="InterPro"/>
</dbReference>
<dbReference type="Gene3D" id="2.60.40.690">
    <property type="entry name" value="Alpha-macroglobulin, receptor-binding domain"/>
    <property type="match status" value="1"/>
</dbReference>
<evidence type="ECO:0000259" key="2">
    <source>
        <dbReference type="SMART" id="SM01361"/>
    </source>
</evidence>
<sequence length="231" mass="26262">MSGLGFEDVRELLTNFSYNQSLAIHNNKPSSAGEKRVKKPRKGKQNVKKLPIELETEKNDDFIIDLNLDAEQKCFNLDVEQKNKLRNPKPAYVKIYDYFETDSSVTREYDIKTTCGTKEELPFLTPEEYVRLSPIMQARVPLHHPADDSPCWRLNGRCQWTSEPCRRYNSAPFCGGPNNRQCCVIGADRLCEQKYPYGRCQNIGGLLSTCIGGYDGANLCGGGNNRQCCRY</sequence>
<dbReference type="InParanoid" id="K1Q966"/>
<feature type="domain" description="Alpha-macroglobulin receptor-binding" evidence="2">
    <location>
        <begin position="45"/>
        <end position="109"/>
    </location>
</feature>
<dbReference type="InterPro" id="IPR036595">
    <property type="entry name" value="A-macroglobulin_rcpt-bd_sf"/>
</dbReference>
<organism evidence="3">
    <name type="scientific">Magallana gigas</name>
    <name type="common">Pacific oyster</name>
    <name type="synonym">Crassostrea gigas</name>
    <dbReference type="NCBI Taxonomy" id="29159"/>
    <lineage>
        <taxon>Eukaryota</taxon>
        <taxon>Metazoa</taxon>
        <taxon>Spiralia</taxon>
        <taxon>Lophotrochozoa</taxon>
        <taxon>Mollusca</taxon>
        <taxon>Bivalvia</taxon>
        <taxon>Autobranchia</taxon>
        <taxon>Pteriomorphia</taxon>
        <taxon>Ostreida</taxon>
        <taxon>Ostreoidea</taxon>
        <taxon>Ostreidae</taxon>
        <taxon>Magallana</taxon>
    </lineage>
</organism>
<dbReference type="Pfam" id="PF07677">
    <property type="entry name" value="A2M_recep"/>
    <property type="match status" value="1"/>
</dbReference>
<accession>K1Q966</accession>
<evidence type="ECO:0000313" key="3">
    <source>
        <dbReference type="EMBL" id="EKC30488.1"/>
    </source>
</evidence>
<dbReference type="InterPro" id="IPR009048">
    <property type="entry name" value="A-macroglobulin_rcpt-bd"/>
</dbReference>
<dbReference type="AlphaFoldDB" id="K1Q966"/>
<protein>
    <recommendedName>
        <fullName evidence="2">Alpha-macroglobulin receptor-binding domain-containing protein</fullName>
    </recommendedName>
</protein>
<evidence type="ECO:0000256" key="1">
    <source>
        <dbReference type="SAM" id="MobiDB-lite"/>
    </source>
</evidence>
<dbReference type="SMART" id="SM01361">
    <property type="entry name" value="A2M_recep"/>
    <property type="match status" value="1"/>
</dbReference>
<dbReference type="SUPFAM" id="SSF49410">
    <property type="entry name" value="Alpha-macroglobulin receptor domain"/>
    <property type="match status" value="1"/>
</dbReference>
<feature type="compositionally biased region" description="Basic residues" evidence="1">
    <location>
        <begin position="36"/>
        <end position="47"/>
    </location>
</feature>
<name>K1Q966_MAGGI</name>
<reference evidence="3" key="1">
    <citation type="journal article" date="2012" name="Nature">
        <title>The oyster genome reveals stress adaptation and complexity of shell formation.</title>
        <authorList>
            <person name="Zhang G."/>
            <person name="Fang X."/>
            <person name="Guo X."/>
            <person name="Li L."/>
            <person name="Luo R."/>
            <person name="Xu F."/>
            <person name="Yang P."/>
            <person name="Zhang L."/>
            <person name="Wang X."/>
            <person name="Qi H."/>
            <person name="Xiong Z."/>
            <person name="Que H."/>
            <person name="Xie Y."/>
            <person name="Holland P.W."/>
            <person name="Paps J."/>
            <person name="Zhu Y."/>
            <person name="Wu F."/>
            <person name="Chen Y."/>
            <person name="Wang J."/>
            <person name="Peng C."/>
            <person name="Meng J."/>
            <person name="Yang L."/>
            <person name="Liu J."/>
            <person name="Wen B."/>
            <person name="Zhang N."/>
            <person name="Huang Z."/>
            <person name="Zhu Q."/>
            <person name="Feng Y."/>
            <person name="Mount A."/>
            <person name="Hedgecock D."/>
            <person name="Xu Z."/>
            <person name="Liu Y."/>
            <person name="Domazet-Loso T."/>
            <person name="Du Y."/>
            <person name="Sun X."/>
            <person name="Zhang S."/>
            <person name="Liu B."/>
            <person name="Cheng P."/>
            <person name="Jiang X."/>
            <person name="Li J."/>
            <person name="Fan D."/>
            <person name="Wang W."/>
            <person name="Fu W."/>
            <person name="Wang T."/>
            <person name="Wang B."/>
            <person name="Zhang J."/>
            <person name="Peng Z."/>
            <person name="Li Y."/>
            <person name="Li N."/>
            <person name="Wang J."/>
            <person name="Chen M."/>
            <person name="He Y."/>
            <person name="Tan F."/>
            <person name="Song X."/>
            <person name="Zheng Q."/>
            <person name="Huang R."/>
            <person name="Yang H."/>
            <person name="Du X."/>
            <person name="Chen L."/>
            <person name="Yang M."/>
            <person name="Gaffney P.M."/>
            <person name="Wang S."/>
            <person name="Luo L."/>
            <person name="She Z."/>
            <person name="Ming Y."/>
            <person name="Huang W."/>
            <person name="Zhang S."/>
            <person name="Huang B."/>
            <person name="Zhang Y."/>
            <person name="Qu T."/>
            <person name="Ni P."/>
            <person name="Miao G."/>
            <person name="Wang J."/>
            <person name="Wang Q."/>
            <person name="Steinberg C.E."/>
            <person name="Wang H."/>
            <person name="Li N."/>
            <person name="Qian L."/>
            <person name="Zhang G."/>
            <person name="Li Y."/>
            <person name="Yang H."/>
            <person name="Liu X."/>
            <person name="Wang J."/>
            <person name="Yin Y."/>
            <person name="Wang J."/>
        </authorList>
    </citation>
    <scope>NUCLEOTIDE SEQUENCE [LARGE SCALE GENOMIC DNA]</scope>
    <source>
        <strain evidence="3">05x7-T-G4-1.051#20</strain>
    </source>
</reference>
<feature type="region of interest" description="Disordered" evidence="1">
    <location>
        <begin position="24"/>
        <end position="47"/>
    </location>
</feature>
<dbReference type="HOGENOM" id="CLU_1200837_0_0_1"/>
<gene>
    <name evidence="3" type="ORF">CGI_10007682</name>
</gene>
<dbReference type="EMBL" id="JH816223">
    <property type="protein sequence ID" value="EKC30488.1"/>
    <property type="molecule type" value="Genomic_DNA"/>
</dbReference>